<comment type="subcellular location">
    <subcellularLocation>
        <location evidence="4">Cytoplasm</location>
    </subcellularLocation>
</comment>
<keyword evidence="2 4" id="KW-0378">Hydrolase</keyword>
<dbReference type="GO" id="GO:0009117">
    <property type="term" value="P:nucleotide metabolic process"/>
    <property type="evidence" value="ECO:0007669"/>
    <property type="project" value="UniProtKB-KW"/>
</dbReference>
<dbReference type="GO" id="GO:0047429">
    <property type="term" value="F:nucleoside triphosphate diphosphatase activity"/>
    <property type="evidence" value="ECO:0007669"/>
    <property type="project" value="UniProtKB-EC"/>
</dbReference>
<gene>
    <name evidence="5" type="ORF">SAMN04488117_104244</name>
</gene>
<comment type="cofactor">
    <cofactor evidence="1 4">
        <name>a divalent metal cation</name>
        <dbReference type="ChEBI" id="CHEBI:60240"/>
    </cofactor>
</comment>
<comment type="function">
    <text evidence="4">Nucleoside triphosphate pyrophosphatase. May have a dual role in cell division arrest and in preventing the incorporation of modified nucleotides into cellular nucleic acids.</text>
</comment>
<protein>
    <recommendedName>
        <fullName evidence="4">Nucleoside triphosphate pyrophosphatase</fullName>
        <ecNumber evidence="4">3.6.1.9</ecNumber>
    </recommendedName>
    <alternativeName>
        <fullName evidence="4">Nucleotide pyrophosphatase</fullName>
        <shortName evidence="4">Nucleotide PPase</shortName>
    </alternativeName>
</protein>
<evidence type="ECO:0000256" key="3">
    <source>
        <dbReference type="ARBA" id="ARBA00023080"/>
    </source>
</evidence>
<dbReference type="EC" id="3.6.1.9" evidence="4"/>
<keyword evidence="3 4" id="KW-0546">Nucleotide metabolism</keyword>
<dbReference type="SUPFAM" id="SSF52972">
    <property type="entry name" value="ITPase-like"/>
    <property type="match status" value="1"/>
</dbReference>
<comment type="caution">
    <text evidence="4">Lacks conserved residue(s) required for the propagation of feature annotation.</text>
</comment>
<comment type="similarity">
    <text evidence="4">Belongs to the Maf family.</text>
</comment>
<dbReference type="RefSeq" id="WP_074644211.1">
    <property type="nucleotide sequence ID" value="NZ_FNBL01000004.1"/>
</dbReference>
<name>A0A1G7LC09_9RHOB</name>
<comment type="catalytic activity">
    <reaction evidence="4">
        <text>a 2'-deoxyribonucleoside 5'-triphosphate + H2O = a 2'-deoxyribonucleoside 5'-phosphate + diphosphate + H(+)</text>
        <dbReference type="Rhea" id="RHEA:44644"/>
        <dbReference type="ChEBI" id="CHEBI:15377"/>
        <dbReference type="ChEBI" id="CHEBI:15378"/>
        <dbReference type="ChEBI" id="CHEBI:33019"/>
        <dbReference type="ChEBI" id="CHEBI:61560"/>
        <dbReference type="ChEBI" id="CHEBI:65317"/>
        <dbReference type="EC" id="3.6.1.9"/>
    </reaction>
</comment>
<dbReference type="HAMAP" id="MF_00528">
    <property type="entry name" value="Maf"/>
    <property type="match status" value="1"/>
</dbReference>
<dbReference type="PANTHER" id="PTHR43213">
    <property type="entry name" value="BIFUNCTIONAL DTTP/UTP PYROPHOSPHATASE/METHYLTRANSFERASE PROTEIN-RELATED"/>
    <property type="match status" value="1"/>
</dbReference>
<dbReference type="PANTHER" id="PTHR43213:SF5">
    <property type="entry name" value="BIFUNCTIONAL DTTP_UTP PYROPHOSPHATASE_METHYLTRANSFERASE PROTEIN-RELATED"/>
    <property type="match status" value="1"/>
</dbReference>
<dbReference type="AlphaFoldDB" id="A0A1G7LC09"/>
<dbReference type="GO" id="GO:0005737">
    <property type="term" value="C:cytoplasm"/>
    <property type="evidence" value="ECO:0007669"/>
    <property type="project" value="UniProtKB-SubCell"/>
</dbReference>
<evidence type="ECO:0000256" key="4">
    <source>
        <dbReference type="HAMAP-Rule" id="MF_00528"/>
    </source>
</evidence>
<dbReference type="Proteomes" id="UP000182284">
    <property type="component" value="Unassembled WGS sequence"/>
</dbReference>
<comment type="catalytic activity">
    <reaction evidence="4">
        <text>a ribonucleoside 5'-triphosphate + H2O = a ribonucleoside 5'-phosphate + diphosphate + H(+)</text>
        <dbReference type="Rhea" id="RHEA:23996"/>
        <dbReference type="ChEBI" id="CHEBI:15377"/>
        <dbReference type="ChEBI" id="CHEBI:15378"/>
        <dbReference type="ChEBI" id="CHEBI:33019"/>
        <dbReference type="ChEBI" id="CHEBI:58043"/>
        <dbReference type="ChEBI" id="CHEBI:61557"/>
        <dbReference type="EC" id="3.6.1.9"/>
    </reaction>
</comment>
<sequence>MNSPKPLILASGSEIRRALLQNSGVTFEVIVGRIDEESVKDALLSEGATPREIADALAEGKARKVSMKHPEAMVIGCDQVLSFKGRLISKAKDIKEARALLGEMRGERHSLLSAAVIYENGEPKWRHVGEVRLTMNALSEAYLDAYLERNWDSIRHAVGCYKLEEEGVRLFSRIDGDYFTVLGLPLLPLLAYLSQRGMIAS</sequence>
<dbReference type="InterPro" id="IPR029001">
    <property type="entry name" value="ITPase-like_fam"/>
</dbReference>
<accession>A0A1G7LC09</accession>
<keyword evidence="4" id="KW-0963">Cytoplasm</keyword>
<dbReference type="Gene3D" id="3.90.950.10">
    <property type="match status" value="1"/>
</dbReference>
<dbReference type="EMBL" id="FNBL01000004">
    <property type="protein sequence ID" value="SDF47003.1"/>
    <property type="molecule type" value="Genomic_DNA"/>
</dbReference>
<evidence type="ECO:0000313" key="5">
    <source>
        <dbReference type="EMBL" id="SDF47003.1"/>
    </source>
</evidence>
<dbReference type="Pfam" id="PF02545">
    <property type="entry name" value="Maf"/>
    <property type="match status" value="1"/>
</dbReference>
<dbReference type="CDD" id="cd00555">
    <property type="entry name" value="Maf"/>
    <property type="match status" value="1"/>
</dbReference>
<dbReference type="OrthoDB" id="9813962at2"/>
<evidence type="ECO:0000256" key="2">
    <source>
        <dbReference type="ARBA" id="ARBA00022801"/>
    </source>
</evidence>
<evidence type="ECO:0000256" key="1">
    <source>
        <dbReference type="ARBA" id="ARBA00001968"/>
    </source>
</evidence>
<evidence type="ECO:0000313" key="6">
    <source>
        <dbReference type="Proteomes" id="UP000182284"/>
    </source>
</evidence>
<dbReference type="PIRSF" id="PIRSF006305">
    <property type="entry name" value="Maf"/>
    <property type="match status" value="1"/>
</dbReference>
<organism evidence="5 6">
    <name type="scientific">Celeribacter baekdonensis</name>
    <dbReference type="NCBI Taxonomy" id="875171"/>
    <lineage>
        <taxon>Bacteria</taxon>
        <taxon>Pseudomonadati</taxon>
        <taxon>Pseudomonadota</taxon>
        <taxon>Alphaproteobacteria</taxon>
        <taxon>Rhodobacterales</taxon>
        <taxon>Roseobacteraceae</taxon>
        <taxon>Celeribacter</taxon>
    </lineage>
</organism>
<dbReference type="NCBIfam" id="TIGR00172">
    <property type="entry name" value="maf"/>
    <property type="match status" value="1"/>
</dbReference>
<proteinExistence type="inferred from homology"/>
<reference evidence="5 6" key="1">
    <citation type="submission" date="2016-10" db="EMBL/GenBank/DDBJ databases">
        <authorList>
            <person name="de Groot N.N."/>
        </authorList>
    </citation>
    <scope>NUCLEOTIDE SEQUENCE [LARGE SCALE GENOMIC DNA]</scope>
    <source>
        <strain evidence="5 6">DSM 27375</strain>
    </source>
</reference>
<dbReference type="InterPro" id="IPR003697">
    <property type="entry name" value="Maf-like"/>
</dbReference>
<feature type="active site" description="Proton acceptor" evidence="4">
    <location>
        <position position="78"/>
    </location>
</feature>